<dbReference type="Proteomes" id="UP000320839">
    <property type="component" value="Chromosome"/>
</dbReference>
<protein>
    <submittedName>
        <fullName evidence="2">Uncharacterized protein</fullName>
    </submittedName>
</protein>
<gene>
    <name evidence="2" type="ORF">Pan153_37440</name>
</gene>
<sequence length="124" mass="14046">MKQSGPLLFLSGYFLVGWVVVWILVMLLDRGDPKFAGKVGFHYGIWISVYFPIAITGTIALTRMKGSSIRRIIVTMLSLLAVLVVMFFSVFNNIDWLMLLVEYIGFAIAFWLLARSSNSKEIHP</sequence>
<proteinExistence type="predicted"/>
<dbReference type="EMBL" id="CP036317">
    <property type="protein sequence ID" value="QDV19081.1"/>
    <property type="molecule type" value="Genomic_DNA"/>
</dbReference>
<evidence type="ECO:0000313" key="3">
    <source>
        <dbReference type="Proteomes" id="UP000320839"/>
    </source>
</evidence>
<dbReference type="AlphaFoldDB" id="A0A518FRV7"/>
<dbReference type="RefSeq" id="WP_145457154.1">
    <property type="nucleotide sequence ID" value="NZ_CP036317.1"/>
</dbReference>
<feature type="transmembrane region" description="Helical" evidence="1">
    <location>
        <begin position="40"/>
        <end position="60"/>
    </location>
</feature>
<accession>A0A518FRV7</accession>
<feature type="transmembrane region" description="Helical" evidence="1">
    <location>
        <begin position="7"/>
        <end position="28"/>
    </location>
</feature>
<keyword evidence="1" id="KW-1133">Transmembrane helix</keyword>
<evidence type="ECO:0000313" key="2">
    <source>
        <dbReference type="EMBL" id="QDV19081.1"/>
    </source>
</evidence>
<keyword evidence="1" id="KW-0812">Transmembrane</keyword>
<feature type="transmembrane region" description="Helical" evidence="1">
    <location>
        <begin position="96"/>
        <end position="114"/>
    </location>
</feature>
<evidence type="ECO:0000256" key="1">
    <source>
        <dbReference type="SAM" id="Phobius"/>
    </source>
</evidence>
<feature type="transmembrane region" description="Helical" evidence="1">
    <location>
        <begin position="72"/>
        <end position="90"/>
    </location>
</feature>
<keyword evidence="1" id="KW-0472">Membrane</keyword>
<organism evidence="2 3">
    <name type="scientific">Gimesia panareensis</name>
    <dbReference type="NCBI Taxonomy" id="2527978"/>
    <lineage>
        <taxon>Bacteria</taxon>
        <taxon>Pseudomonadati</taxon>
        <taxon>Planctomycetota</taxon>
        <taxon>Planctomycetia</taxon>
        <taxon>Planctomycetales</taxon>
        <taxon>Planctomycetaceae</taxon>
        <taxon>Gimesia</taxon>
    </lineage>
</organism>
<name>A0A518FRV7_9PLAN</name>
<reference evidence="2 3" key="1">
    <citation type="submission" date="2019-02" db="EMBL/GenBank/DDBJ databases">
        <title>Deep-cultivation of Planctomycetes and their phenomic and genomic characterization uncovers novel biology.</title>
        <authorList>
            <person name="Wiegand S."/>
            <person name="Jogler M."/>
            <person name="Boedeker C."/>
            <person name="Pinto D."/>
            <person name="Vollmers J."/>
            <person name="Rivas-Marin E."/>
            <person name="Kohn T."/>
            <person name="Peeters S.H."/>
            <person name="Heuer A."/>
            <person name="Rast P."/>
            <person name="Oberbeckmann S."/>
            <person name="Bunk B."/>
            <person name="Jeske O."/>
            <person name="Meyerdierks A."/>
            <person name="Storesund J.E."/>
            <person name="Kallscheuer N."/>
            <person name="Luecker S."/>
            <person name="Lage O.M."/>
            <person name="Pohl T."/>
            <person name="Merkel B.J."/>
            <person name="Hornburger P."/>
            <person name="Mueller R.-W."/>
            <person name="Bruemmer F."/>
            <person name="Labrenz M."/>
            <person name="Spormann A.M."/>
            <person name="Op den Camp H."/>
            <person name="Overmann J."/>
            <person name="Amann R."/>
            <person name="Jetten M.S.M."/>
            <person name="Mascher T."/>
            <person name="Medema M.H."/>
            <person name="Devos D.P."/>
            <person name="Kaster A.-K."/>
            <person name="Ovreas L."/>
            <person name="Rohde M."/>
            <person name="Galperin M.Y."/>
            <person name="Jogler C."/>
        </authorList>
    </citation>
    <scope>NUCLEOTIDE SEQUENCE [LARGE SCALE GENOMIC DNA]</scope>
    <source>
        <strain evidence="2 3">Pan153</strain>
    </source>
</reference>